<sequence>MDLHWYLRTLEEVVIIALSSTFSIQTSRLEGLTGVWVGNQKVAALGIRVAHWITYHGLAVNVTTDLTPFKWIIPCGIRDRRVGSIMGLLIDARSQSCLAHGTAVLHNLDDAGIIHITHRSLIQQFSRAFQIEFHHKTISAPILCERKGKCLTKETQQN</sequence>
<feature type="domain" description="BPL/LPL catalytic" evidence="6">
    <location>
        <begin position="1"/>
        <end position="133"/>
    </location>
</feature>
<evidence type="ECO:0000313" key="8">
    <source>
        <dbReference type="Proteomes" id="UP001603857"/>
    </source>
</evidence>
<dbReference type="PANTHER" id="PTHR10993">
    <property type="entry name" value="OCTANOYLTRANSFERASE"/>
    <property type="match status" value="1"/>
</dbReference>
<evidence type="ECO:0000256" key="5">
    <source>
        <dbReference type="ARBA" id="ARBA00023315"/>
    </source>
</evidence>
<reference evidence="7 8" key="1">
    <citation type="submission" date="2024-08" db="EMBL/GenBank/DDBJ databases">
        <title>Insights into the chromosomal genome structure of Flemingia macrophylla.</title>
        <authorList>
            <person name="Ding Y."/>
            <person name="Zhao Y."/>
            <person name="Bi W."/>
            <person name="Wu M."/>
            <person name="Zhao G."/>
            <person name="Gong Y."/>
            <person name="Li W."/>
            <person name="Zhang P."/>
        </authorList>
    </citation>
    <scope>NUCLEOTIDE SEQUENCE [LARGE SCALE GENOMIC DNA]</scope>
    <source>
        <strain evidence="7">DYQJB</strain>
        <tissue evidence="7">Leaf</tissue>
    </source>
</reference>
<evidence type="ECO:0000256" key="3">
    <source>
        <dbReference type="ARBA" id="ARBA00012334"/>
    </source>
</evidence>
<comment type="pathway">
    <text evidence="1">Protein modification; protein lipoylation via endogenous pathway; protein N(6)-(lipoyl)lysine from octanoyl-[acyl-carrier-protein]: step 1/2.</text>
</comment>
<dbReference type="Gene3D" id="3.30.930.10">
    <property type="entry name" value="Bira Bifunctional Protein, Domain 2"/>
    <property type="match status" value="1"/>
</dbReference>
<evidence type="ECO:0000256" key="4">
    <source>
        <dbReference type="ARBA" id="ARBA00022679"/>
    </source>
</evidence>
<dbReference type="InterPro" id="IPR004143">
    <property type="entry name" value="BPL_LPL_catalytic"/>
</dbReference>
<accession>A0ABD1NFB3</accession>
<evidence type="ECO:0000259" key="6">
    <source>
        <dbReference type="PROSITE" id="PS51733"/>
    </source>
</evidence>
<evidence type="ECO:0000256" key="1">
    <source>
        <dbReference type="ARBA" id="ARBA00004821"/>
    </source>
</evidence>
<dbReference type="AlphaFoldDB" id="A0ABD1NFB3"/>
<dbReference type="NCBIfam" id="TIGR00214">
    <property type="entry name" value="lipB"/>
    <property type="match status" value="1"/>
</dbReference>
<dbReference type="PROSITE" id="PS51733">
    <property type="entry name" value="BPL_LPL_CATALYTIC"/>
    <property type="match status" value="1"/>
</dbReference>
<dbReference type="SUPFAM" id="SSF55681">
    <property type="entry name" value="Class II aaRS and biotin synthetases"/>
    <property type="match status" value="1"/>
</dbReference>
<dbReference type="EC" id="2.3.1.181" evidence="3"/>
<organism evidence="7 8">
    <name type="scientific">Flemingia macrophylla</name>
    <dbReference type="NCBI Taxonomy" id="520843"/>
    <lineage>
        <taxon>Eukaryota</taxon>
        <taxon>Viridiplantae</taxon>
        <taxon>Streptophyta</taxon>
        <taxon>Embryophyta</taxon>
        <taxon>Tracheophyta</taxon>
        <taxon>Spermatophyta</taxon>
        <taxon>Magnoliopsida</taxon>
        <taxon>eudicotyledons</taxon>
        <taxon>Gunneridae</taxon>
        <taxon>Pentapetalae</taxon>
        <taxon>rosids</taxon>
        <taxon>fabids</taxon>
        <taxon>Fabales</taxon>
        <taxon>Fabaceae</taxon>
        <taxon>Papilionoideae</taxon>
        <taxon>50 kb inversion clade</taxon>
        <taxon>NPAAA clade</taxon>
        <taxon>indigoferoid/millettioid clade</taxon>
        <taxon>Phaseoleae</taxon>
        <taxon>Flemingia</taxon>
    </lineage>
</organism>
<gene>
    <name evidence="7" type="ORF">Fmac_000352</name>
</gene>
<comment type="similarity">
    <text evidence="2">Belongs to the LipB family.</text>
</comment>
<proteinExistence type="inferred from homology"/>
<comment type="caution">
    <text evidence="7">The sequence shown here is derived from an EMBL/GenBank/DDBJ whole genome shotgun (WGS) entry which is preliminary data.</text>
</comment>
<protein>
    <recommendedName>
        <fullName evidence="3">lipoyl(octanoyl) transferase</fullName>
        <ecNumber evidence="3">2.3.1.181</ecNumber>
    </recommendedName>
</protein>
<evidence type="ECO:0000313" key="7">
    <source>
        <dbReference type="EMBL" id="KAL2346352.1"/>
    </source>
</evidence>
<name>A0ABD1NFB3_9FABA</name>
<dbReference type="GO" id="GO:0033819">
    <property type="term" value="F:lipoyl(octanoyl) transferase activity"/>
    <property type="evidence" value="ECO:0007669"/>
    <property type="project" value="UniProtKB-EC"/>
</dbReference>
<dbReference type="InterPro" id="IPR000544">
    <property type="entry name" value="Octanoyltransferase"/>
</dbReference>
<keyword evidence="8" id="KW-1185">Reference proteome</keyword>
<dbReference type="InterPro" id="IPR045864">
    <property type="entry name" value="aa-tRNA-synth_II/BPL/LPL"/>
</dbReference>
<keyword evidence="5" id="KW-0012">Acyltransferase</keyword>
<dbReference type="Pfam" id="PF21948">
    <property type="entry name" value="LplA-B_cat"/>
    <property type="match status" value="1"/>
</dbReference>
<dbReference type="PANTHER" id="PTHR10993:SF7">
    <property type="entry name" value="LIPOYLTRANSFERASE 2, MITOCHONDRIAL-RELATED"/>
    <property type="match status" value="1"/>
</dbReference>
<dbReference type="Proteomes" id="UP001603857">
    <property type="component" value="Unassembled WGS sequence"/>
</dbReference>
<dbReference type="EMBL" id="JBGMDY010000001">
    <property type="protein sequence ID" value="KAL2346352.1"/>
    <property type="molecule type" value="Genomic_DNA"/>
</dbReference>
<keyword evidence="4" id="KW-0808">Transferase</keyword>
<evidence type="ECO:0000256" key="2">
    <source>
        <dbReference type="ARBA" id="ARBA00007907"/>
    </source>
</evidence>